<feature type="domain" description="Hda lid" evidence="1">
    <location>
        <begin position="162"/>
        <end position="226"/>
    </location>
</feature>
<organism evidence="2 3">
    <name type="scientific">Orrella daihaiensis</name>
    <dbReference type="NCBI Taxonomy" id="2782176"/>
    <lineage>
        <taxon>Bacteria</taxon>
        <taxon>Pseudomonadati</taxon>
        <taxon>Pseudomonadota</taxon>
        <taxon>Betaproteobacteria</taxon>
        <taxon>Burkholderiales</taxon>
        <taxon>Alcaligenaceae</taxon>
        <taxon>Orrella</taxon>
    </lineage>
</organism>
<keyword evidence="3" id="KW-1185">Reference proteome</keyword>
<reference evidence="2 3" key="1">
    <citation type="submission" date="2020-11" db="EMBL/GenBank/DDBJ databases">
        <title>Algicoccus daihaiensis sp.nov., isolated from Daihai Lake in Inner Mongolia.</title>
        <authorList>
            <person name="Kai J."/>
        </authorList>
    </citation>
    <scope>NUCLEOTIDE SEQUENCE [LARGE SCALE GENOMIC DNA]</scope>
    <source>
        <strain evidence="3">f23</strain>
    </source>
</reference>
<gene>
    <name evidence="2" type="primary">hda</name>
    <name evidence="2" type="ORF">DHf2319_10930</name>
</gene>
<evidence type="ECO:0000313" key="3">
    <source>
        <dbReference type="Proteomes" id="UP000831607"/>
    </source>
</evidence>
<dbReference type="SUPFAM" id="SSF52540">
    <property type="entry name" value="P-loop containing nucleoside triphosphate hydrolases"/>
    <property type="match status" value="1"/>
</dbReference>
<dbReference type="Proteomes" id="UP000831607">
    <property type="component" value="Chromosome"/>
</dbReference>
<dbReference type="Pfam" id="PF22688">
    <property type="entry name" value="Hda_lid"/>
    <property type="match status" value="1"/>
</dbReference>
<evidence type="ECO:0000259" key="1">
    <source>
        <dbReference type="Pfam" id="PF22688"/>
    </source>
</evidence>
<accession>A0ABY4AI31</accession>
<dbReference type="PANTHER" id="PTHR30050">
    <property type="entry name" value="CHROMOSOMAL REPLICATION INITIATOR PROTEIN DNAA"/>
    <property type="match status" value="1"/>
</dbReference>
<dbReference type="PANTHER" id="PTHR30050:SF5">
    <property type="entry name" value="DNAA REGULATORY INACTIVATOR HDA"/>
    <property type="match status" value="1"/>
</dbReference>
<dbReference type="EMBL" id="CP063982">
    <property type="protein sequence ID" value="UOD49941.1"/>
    <property type="molecule type" value="Genomic_DNA"/>
</dbReference>
<evidence type="ECO:0000313" key="2">
    <source>
        <dbReference type="EMBL" id="UOD49941.1"/>
    </source>
</evidence>
<dbReference type="InterPro" id="IPR055199">
    <property type="entry name" value="Hda_lid"/>
</dbReference>
<protein>
    <submittedName>
        <fullName evidence="2">DnaA regulatory inactivator Hda</fullName>
    </submittedName>
</protein>
<name>A0ABY4AI31_9BURK</name>
<proteinExistence type="predicted"/>
<dbReference type="NCBIfam" id="TIGR03420">
    <property type="entry name" value="DnaA_homol_Hda"/>
    <property type="match status" value="1"/>
</dbReference>
<dbReference type="InterPro" id="IPR027417">
    <property type="entry name" value="P-loop_NTPase"/>
</dbReference>
<sequence length="232" mass="24926">MAQQLILDILPGAEPTLDNMVPGANGAALSAASELAVGTTLYVWGPDGSGRSHLLKACAHRHAGVCISPARGADSASDAIAALLDGDVMPPCVAIDDIHRLDEAAIGAVFRLYNLWRELSSSTDAFSLIVSGDRAPLQMTVREDVRSRLGWGAVYRLTPLSDDDKFAALISYAQQQGMPLSDDVLRWLLVHGSRDIRALFATLDALDRYALANHRPLTLPLLKSMMAQEPLN</sequence>
<dbReference type="InterPro" id="IPR017788">
    <property type="entry name" value="Hda"/>
</dbReference>
<dbReference type="Gene3D" id="3.40.50.300">
    <property type="entry name" value="P-loop containing nucleotide triphosphate hydrolases"/>
    <property type="match status" value="1"/>
</dbReference>
<dbReference type="RefSeq" id="WP_243478301.1">
    <property type="nucleotide sequence ID" value="NZ_CP063982.1"/>
</dbReference>
<dbReference type="Gene3D" id="1.10.8.60">
    <property type="match status" value="1"/>
</dbReference>